<dbReference type="InterPro" id="IPR054925">
    <property type="entry name" value="GlcS_GBP"/>
</dbReference>
<dbReference type="RefSeq" id="WP_188681500.1">
    <property type="nucleotide sequence ID" value="NZ_BMNY01000002.1"/>
</dbReference>
<dbReference type="Pfam" id="PF01547">
    <property type="entry name" value="SBP_bac_1"/>
    <property type="match status" value="1"/>
</dbReference>
<accession>A0AA37BS87</accession>
<sequence>MIAIIAAIVVVIVVVAVVVVVVEEKRPTTTTSKDVEFYTWWATEGKVALDKLAPAFHNATGYTLQPYVSPGAGGSNAIYAILSLIEAGKPPATFQVHFGPAMLSYVEAAPNGINSFVNMGPVAEQMNLTNNSLPEVIEAGEFNGHLLSLPVDLHQGAQLYFNPQLLKKYNVPIPTNLSTLISDTKTLESDGVTPWIIPGGDGGWDQLNVWEDIFLALAGNKMYDEFMYGTLNMSNPTVANTINETSDIYSLFQNDSYSGEQSMTWTQAISEVTSGQVAFQVNGNWYTNYAYDFLNVTNYPAVAPYTSWTNISLMSEDFPNTSQYFVMVTDSVAVPTGSTQTAGLIFAKYFASWAGQMVFTKWKAVTFYDNVTTDYFNTPAQWYSYQLAKSTPGNDWVYQLSDGGLFAGPLASAESAMASFSESFTPSSSSSTFQGAVSVLDASLKQVLSSEEQQWMSANSLGLGYMGSPGHPFGGYLPPWANTSANATVTAHATSDYHTNSRNADNVQYVYMSPFGLSFLENMVTLAVPKA</sequence>
<dbReference type="AlphaFoldDB" id="A0AA37BS87"/>
<protein>
    <submittedName>
        <fullName evidence="1">Uncharacterized protein</fullName>
    </submittedName>
</protein>
<proteinExistence type="predicted"/>
<dbReference type="InterPro" id="IPR006059">
    <property type="entry name" value="SBP"/>
</dbReference>
<dbReference type="SUPFAM" id="SSF53850">
    <property type="entry name" value="Periplasmic binding protein-like II"/>
    <property type="match status" value="1"/>
</dbReference>
<organism evidence="1 2">
    <name type="scientific">Thermogymnomonas acidicola</name>
    <dbReference type="NCBI Taxonomy" id="399579"/>
    <lineage>
        <taxon>Archaea</taxon>
        <taxon>Methanobacteriati</taxon>
        <taxon>Thermoplasmatota</taxon>
        <taxon>Thermoplasmata</taxon>
        <taxon>Thermoplasmatales</taxon>
        <taxon>Thermogymnomonas</taxon>
    </lineage>
</organism>
<evidence type="ECO:0000313" key="1">
    <source>
        <dbReference type="EMBL" id="GGM76895.1"/>
    </source>
</evidence>
<comment type="caution">
    <text evidence="1">The sequence shown here is derived from an EMBL/GenBank/DDBJ whole genome shotgun (WGS) entry which is preliminary data.</text>
</comment>
<dbReference type="EMBL" id="BMNY01000002">
    <property type="protein sequence ID" value="GGM76895.1"/>
    <property type="molecule type" value="Genomic_DNA"/>
</dbReference>
<reference evidence="1" key="2">
    <citation type="submission" date="2022-09" db="EMBL/GenBank/DDBJ databases">
        <authorList>
            <person name="Sun Q."/>
            <person name="Ohkuma M."/>
        </authorList>
    </citation>
    <scope>NUCLEOTIDE SEQUENCE</scope>
    <source>
        <strain evidence="1">JCM 13583</strain>
    </source>
</reference>
<gene>
    <name evidence="1" type="ORF">GCM10007108_13750</name>
</gene>
<name>A0AA37BS87_9ARCH</name>
<dbReference type="Proteomes" id="UP000632195">
    <property type="component" value="Unassembled WGS sequence"/>
</dbReference>
<dbReference type="Gene3D" id="3.40.190.10">
    <property type="entry name" value="Periplasmic binding protein-like II"/>
    <property type="match status" value="2"/>
</dbReference>
<dbReference type="NCBIfam" id="NF040930">
    <property type="entry name" value="ABC_arch_GlcS"/>
    <property type="match status" value="1"/>
</dbReference>
<evidence type="ECO:0000313" key="2">
    <source>
        <dbReference type="Proteomes" id="UP000632195"/>
    </source>
</evidence>
<reference evidence="1" key="1">
    <citation type="journal article" date="2014" name="Int. J. Syst. Evol. Microbiol.">
        <title>Complete genome sequence of Corynebacterium casei LMG S-19264T (=DSM 44701T), isolated from a smear-ripened cheese.</title>
        <authorList>
            <consortium name="US DOE Joint Genome Institute (JGI-PGF)"/>
            <person name="Walter F."/>
            <person name="Albersmeier A."/>
            <person name="Kalinowski J."/>
            <person name="Ruckert C."/>
        </authorList>
    </citation>
    <scope>NUCLEOTIDE SEQUENCE</scope>
    <source>
        <strain evidence="1">JCM 13583</strain>
    </source>
</reference>
<keyword evidence="2" id="KW-1185">Reference proteome</keyword>